<keyword evidence="2" id="KW-1185">Reference proteome</keyword>
<protein>
    <submittedName>
        <fullName evidence="1">Uncharacterized protein</fullName>
    </submittedName>
</protein>
<reference evidence="2" key="1">
    <citation type="submission" date="2018-08" db="EMBL/GenBank/DDBJ databases">
        <authorList>
            <person name="Zhang J."/>
            <person name="Du Z.-J."/>
        </authorList>
    </citation>
    <scope>NUCLEOTIDE SEQUENCE [LARGE SCALE GENOMIC DNA]</scope>
    <source>
        <strain evidence="2">KCTC 52655</strain>
    </source>
</reference>
<evidence type="ECO:0000313" key="2">
    <source>
        <dbReference type="Proteomes" id="UP000256561"/>
    </source>
</evidence>
<evidence type="ECO:0000313" key="1">
    <source>
        <dbReference type="EMBL" id="RDV23936.1"/>
    </source>
</evidence>
<proteinExistence type="predicted"/>
<name>A0A3D8M2U2_9ALTE</name>
<dbReference type="Proteomes" id="UP000256561">
    <property type="component" value="Unassembled WGS sequence"/>
</dbReference>
<gene>
    <name evidence="1" type="ORF">DXV75_16355</name>
</gene>
<sequence length="83" mass="9479">MREAHSFFRMKPDGLGFHQGVVQFYCAYTKKAHSFEWASSYNWESGGVLLSHGGEERCFAEAWRMPNGIRQVMNDSRSATGWG</sequence>
<comment type="caution">
    <text evidence="1">The sequence shown here is derived from an EMBL/GenBank/DDBJ whole genome shotgun (WGS) entry which is preliminary data.</text>
</comment>
<accession>A0A3D8M2U2</accession>
<dbReference type="AlphaFoldDB" id="A0A3D8M2U2"/>
<organism evidence="1 2">
    <name type="scientific">Alteromonas aestuariivivens</name>
    <dbReference type="NCBI Taxonomy" id="1938339"/>
    <lineage>
        <taxon>Bacteria</taxon>
        <taxon>Pseudomonadati</taxon>
        <taxon>Pseudomonadota</taxon>
        <taxon>Gammaproteobacteria</taxon>
        <taxon>Alteromonadales</taxon>
        <taxon>Alteromonadaceae</taxon>
        <taxon>Alteromonas/Salinimonas group</taxon>
        <taxon>Alteromonas</taxon>
    </lineage>
</organism>
<dbReference type="EMBL" id="QRHA01000017">
    <property type="protein sequence ID" value="RDV23936.1"/>
    <property type="molecule type" value="Genomic_DNA"/>
</dbReference>
<feature type="non-terminal residue" evidence="1">
    <location>
        <position position="83"/>
    </location>
</feature>